<organism evidence="1 2">
    <name type="scientific">Cirrhinus molitorella</name>
    <name type="common">mud carp</name>
    <dbReference type="NCBI Taxonomy" id="172907"/>
    <lineage>
        <taxon>Eukaryota</taxon>
        <taxon>Metazoa</taxon>
        <taxon>Chordata</taxon>
        <taxon>Craniata</taxon>
        <taxon>Vertebrata</taxon>
        <taxon>Euteleostomi</taxon>
        <taxon>Actinopterygii</taxon>
        <taxon>Neopterygii</taxon>
        <taxon>Teleostei</taxon>
        <taxon>Ostariophysi</taxon>
        <taxon>Cypriniformes</taxon>
        <taxon>Cyprinidae</taxon>
        <taxon>Labeoninae</taxon>
        <taxon>Labeonini</taxon>
        <taxon>Cirrhinus</taxon>
    </lineage>
</organism>
<proteinExistence type="predicted"/>
<keyword evidence="2" id="KW-1185">Reference proteome</keyword>
<evidence type="ECO:0000313" key="1">
    <source>
        <dbReference type="EMBL" id="KAL1247392.1"/>
    </source>
</evidence>
<protein>
    <submittedName>
        <fullName evidence="1">Uncharacterized protein</fullName>
    </submittedName>
</protein>
<gene>
    <name evidence="1" type="ORF">QQF64_022768</name>
</gene>
<dbReference type="EMBL" id="JAYMGO010000025">
    <property type="protein sequence ID" value="KAL1247392.1"/>
    <property type="molecule type" value="Genomic_DNA"/>
</dbReference>
<accession>A0ABR3L6W5</accession>
<comment type="caution">
    <text evidence="1">The sequence shown here is derived from an EMBL/GenBank/DDBJ whole genome shotgun (WGS) entry which is preliminary data.</text>
</comment>
<dbReference type="Proteomes" id="UP001558613">
    <property type="component" value="Unassembled WGS sequence"/>
</dbReference>
<reference evidence="1 2" key="1">
    <citation type="submission" date="2023-09" db="EMBL/GenBank/DDBJ databases">
        <authorList>
            <person name="Wang M."/>
        </authorList>
    </citation>
    <scope>NUCLEOTIDE SEQUENCE [LARGE SCALE GENOMIC DNA]</scope>
    <source>
        <strain evidence="1">GT-2023</strain>
        <tissue evidence="1">Liver</tissue>
    </source>
</reference>
<sequence>MRKLQGQNGRGVERKQRCVLTASSALFPFFGSLSFVQRNRNLRRIAHVYRVVRTEMGVTPLALLQGKKTVYSACVDSVKCATSTRARSTRKGRQEIFALDSGALLTSFSSTRGVY</sequence>
<evidence type="ECO:0000313" key="2">
    <source>
        <dbReference type="Proteomes" id="UP001558613"/>
    </source>
</evidence>
<name>A0ABR3L6W5_9TELE</name>